<dbReference type="AlphaFoldDB" id="A0A5B9D8Q6"/>
<sequence>MVNKNPVIIVKLGGSILTDKNIPNSIKEKEIKSLISQISDNYHISTQPKIIIIHGAGSFGHPLANSFSIQNGLNQNIPNQILGLAKTHQSVRKLNNKIINSFLGKNIPVLSLTTSSIFYQEGTNLKFTGFNHIESLLDIGIIPILFGDILIHDSNNFSILSGDRVIYEICNSFSSSNNTKYRIDKIIFCFDKDGLIISNGEEDSSVIPIIKLKDIDLLQLKTFEDSIDVTGNIRGKLHEIKKICKLGIPVQLINGQKPNLLIKALKNEKILSTLIK</sequence>
<organism evidence="13 14">
    <name type="scientific">Promethearchaeum syntrophicum</name>
    <dbReference type="NCBI Taxonomy" id="2594042"/>
    <lineage>
        <taxon>Archaea</taxon>
        <taxon>Promethearchaeati</taxon>
        <taxon>Promethearchaeota</taxon>
        <taxon>Promethearchaeia</taxon>
        <taxon>Promethearchaeales</taxon>
        <taxon>Promethearchaeaceae</taxon>
        <taxon>Promethearchaeum</taxon>
    </lineage>
</organism>
<dbReference type="GO" id="GO:0016301">
    <property type="term" value="F:kinase activity"/>
    <property type="evidence" value="ECO:0007669"/>
    <property type="project" value="UniProtKB-KW"/>
</dbReference>
<dbReference type="GeneID" id="41329205"/>
<evidence type="ECO:0000313" key="14">
    <source>
        <dbReference type="Proteomes" id="UP000321408"/>
    </source>
</evidence>
<evidence type="ECO:0000256" key="3">
    <source>
        <dbReference type="ARBA" id="ARBA00017267"/>
    </source>
</evidence>
<dbReference type="RefSeq" id="WP_147662296.1">
    <property type="nucleotide sequence ID" value="NZ_CP042905.2"/>
</dbReference>
<feature type="domain" description="Aspartate/glutamate/uridylate kinase" evidence="12">
    <location>
        <begin position="7"/>
        <end position="254"/>
    </location>
</feature>
<dbReference type="NCBIfam" id="NF040647">
    <property type="entry name" value="IPPK_Arch"/>
    <property type="match status" value="1"/>
</dbReference>
<dbReference type="GO" id="GO:0005829">
    <property type="term" value="C:cytosol"/>
    <property type="evidence" value="ECO:0007669"/>
    <property type="project" value="TreeGrafter"/>
</dbReference>
<dbReference type="EC" id="2.7.4.26" evidence="2"/>
<protein>
    <recommendedName>
        <fullName evidence="3">Isopentenyl phosphate kinase</fullName>
        <ecNumber evidence="2">2.7.4.26</ecNumber>
    </recommendedName>
</protein>
<dbReference type="GO" id="GO:0005524">
    <property type="term" value="F:ATP binding"/>
    <property type="evidence" value="ECO:0007669"/>
    <property type="project" value="UniProtKB-KW"/>
</dbReference>
<evidence type="ECO:0000256" key="8">
    <source>
        <dbReference type="ARBA" id="ARBA00023229"/>
    </source>
</evidence>
<evidence type="ECO:0000256" key="9">
    <source>
        <dbReference type="ARBA" id="ARBA00049063"/>
    </source>
</evidence>
<feature type="site" description="Transition state stabilizer" evidence="11">
    <location>
        <position position="20"/>
    </location>
</feature>
<feature type="binding site" evidence="10">
    <location>
        <position position="56"/>
    </location>
    <ligand>
        <name>substrate</name>
    </ligand>
</feature>
<keyword evidence="7 10" id="KW-0067">ATP-binding</keyword>
<evidence type="ECO:0000313" key="13">
    <source>
        <dbReference type="EMBL" id="QEE15385.1"/>
    </source>
</evidence>
<dbReference type="InterPro" id="IPR036393">
    <property type="entry name" value="AceGlu_kinase-like_sf"/>
</dbReference>
<evidence type="ECO:0000256" key="2">
    <source>
        <dbReference type="ARBA" id="ARBA00012908"/>
    </source>
</evidence>
<feature type="binding site" evidence="10">
    <location>
        <position position="162"/>
    </location>
    <ligand>
        <name>substrate</name>
    </ligand>
</feature>
<evidence type="ECO:0000256" key="11">
    <source>
        <dbReference type="PIRSR" id="PIRSR016496-2"/>
    </source>
</evidence>
<dbReference type="Proteomes" id="UP000321408">
    <property type="component" value="Chromosome"/>
</dbReference>
<evidence type="ECO:0000256" key="1">
    <source>
        <dbReference type="ARBA" id="ARBA00010540"/>
    </source>
</evidence>
<proteinExistence type="inferred from homology"/>
<reference evidence="13 14" key="2">
    <citation type="journal article" date="2024" name="Int. J. Syst. Evol. Microbiol.">
        <title>Promethearchaeum syntrophicum gen. nov., sp. nov., an anaerobic, obligately syntrophic archaeon, the first isolate of the lineage 'Asgard' archaea, and proposal of the new archaeal phylum Promethearchaeota phyl. nov. and kingdom Promethearchaeati regn. nov.</title>
        <authorList>
            <person name="Imachi H."/>
            <person name="Nobu M.K."/>
            <person name="Kato S."/>
            <person name="Takaki Y."/>
            <person name="Miyazaki M."/>
            <person name="Miyata M."/>
            <person name="Ogawara M."/>
            <person name="Saito Y."/>
            <person name="Sakai S."/>
            <person name="Tahara Y.O."/>
            <person name="Takano Y."/>
            <person name="Tasumi E."/>
            <person name="Uematsu K."/>
            <person name="Yoshimura T."/>
            <person name="Itoh T."/>
            <person name="Ohkuma M."/>
            <person name="Takai K."/>
        </authorList>
    </citation>
    <scope>NUCLEOTIDE SEQUENCE [LARGE SCALE GENOMIC DNA]</scope>
    <source>
        <strain evidence="13 14">MK-D1</strain>
    </source>
</reference>
<evidence type="ECO:0000256" key="6">
    <source>
        <dbReference type="ARBA" id="ARBA00022777"/>
    </source>
</evidence>
<feature type="binding site" evidence="10">
    <location>
        <position position="191"/>
    </location>
    <ligand>
        <name>ATP</name>
        <dbReference type="ChEBI" id="CHEBI:30616"/>
    </ligand>
</feature>
<evidence type="ECO:0000256" key="4">
    <source>
        <dbReference type="ARBA" id="ARBA00022679"/>
    </source>
</evidence>
<dbReference type="EMBL" id="CP042905">
    <property type="protein sequence ID" value="QEE15385.1"/>
    <property type="molecule type" value="Genomic_DNA"/>
</dbReference>
<dbReference type="InterPro" id="IPR001048">
    <property type="entry name" value="Asp/Glu/Uridylate_kinase"/>
</dbReference>
<comment type="catalytic activity">
    <reaction evidence="9">
        <text>isopentenyl phosphate + ATP = isopentenyl diphosphate + ADP</text>
        <dbReference type="Rhea" id="RHEA:33963"/>
        <dbReference type="ChEBI" id="CHEBI:30616"/>
        <dbReference type="ChEBI" id="CHEBI:65078"/>
        <dbReference type="ChEBI" id="CHEBI:128769"/>
        <dbReference type="ChEBI" id="CHEBI:456216"/>
        <dbReference type="EC" id="2.7.4.26"/>
    </reaction>
</comment>
<keyword evidence="4 13" id="KW-0808">Transferase</keyword>
<dbReference type="SUPFAM" id="SSF53633">
    <property type="entry name" value="Carbamate kinase-like"/>
    <property type="match status" value="1"/>
</dbReference>
<comment type="similarity">
    <text evidence="1">Belongs to the isopentenyl phosphate kinase family.</text>
</comment>
<evidence type="ECO:0000256" key="7">
    <source>
        <dbReference type="ARBA" id="ARBA00022840"/>
    </source>
</evidence>
<dbReference type="PANTHER" id="PTHR43654">
    <property type="entry name" value="GLUTAMATE 5-KINASE"/>
    <property type="match status" value="1"/>
</dbReference>
<dbReference type="PANTHER" id="PTHR43654:SF1">
    <property type="entry name" value="ISOPENTENYL PHOSPHATE KINASE"/>
    <property type="match status" value="1"/>
</dbReference>
<dbReference type="KEGG" id="psyt:DSAG12_01210"/>
<dbReference type="Pfam" id="PF00696">
    <property type="entry name" value="AA_kinase"/>
    <property type="match status" value="1"/>
</dbReference>
<dbReference type="GO" id="GO:0016114">
    <property type="term" value="P:terpenoid biosynthetic process"/>
    <property type="evidence" value="ECO:0007669"/>
    <property type="project" value="TreeGrafter"/>
</dbReference>
<feature type="binding site" evidence="10">
    <location>
        <position position="236"/>
    </location>
    <ligand>
        <name>ATP</name>
        <dbReference type="ChEBI" id="CHEBI:30616"/>
    </ligand>
</feature>
<feature type="binding site" evidence="10">
    <location>
        <position position="57"/>
    </location>
    <ligand>
        <name>ATP</name>
        <dbReference type="ChEBI" id="CHEBI:30616"/>
    </ligand>
</feature>
<keyword evidence="5 10" id="KW-0547">Nucleotide-binding</keyword>
<dbReference type="Gene3D" id="3.40.1160.10">
    <property type="entry name" value="Acetylglutamate kinase-like"/>
    <property type="match status" value="1"/>
</dbReference>
<feature type="binding site" evidence="10">
    <location>
        <begin position="11"/>
        <end position="15"/>
    </location>
    <ligand>
        <name>ATP</name>
        <dbReference type="ChEBI" id="CHEBI:30616"/>
    </ligand>
</feature>
<keyword evidence="14" id="KW-1185">Reference proteome</keyword>
<name>A0A5B9D8Q6_9ARCH</name>
<evidence type="ECO:0000259" key="12">
    <source>
        <dbReference type="Pfam" id="PF00696"/>
    </source>
</evidence>
<feature type="binding site" evidence="10">
    <location>
        <position position="61"/>
    </location>
    <ligand>
        <name>substrate</name>
    </ligand>
</feature>
<gene>
    <name evidence="13" type="ORF">DSAG12_01210</name>
</gene>
<accession>A0A5B9D8Q6</accession>
<dbReference type="PIRSF" id="PIRSF016496">
    <property type="entry name" value="Kin_FomA"/>
    <property type="match status" value="1"/>
</dbReference>
<dbReference type="GO" id="GO:0102043">
    <property type="term" value="F:isopentenyl phosphate kinase activity"/>
    <property type="evidence" value="ECO:0007669"/>
    <property type="project" value="UniProtKB-EC"/>
</dbReference>
<dbReference type="OrthoDB" id="15328at2157"/>
<keyword evidence="8" id="KW-0414">Isoprene biosynthesis</keyword>
<keyword evidence="6 13" id="KW-0418">Kinase</keyword>
<reference evidence="13 14" key="1">
    <citation type="journal article" date="2020" name="Nature">
        <title>Isolation of an archaeon at the prokaryote-eukaryote interface.</title>
        <authorList>
            <person name="Imachi H."/>
            <person name="Nobu M.K."/>
            <person name="Nakahara N."/>
            <person name="Morono Y."/>
            <person name="Ogawara M."/>
            <person name="Takaki Y."/>
            <person name="Takano Y."/>
            <person name="Uematsu K."/>
            <person name="Ikuta T."/>
            <person name="Ito M."/>
            <person name="Matsui Y."/>
            <person name="Miyazaki M."/>
            <person name="Murata K."/>
            <person name="Saito Y."/>
            <person name="Sakai S."/>
            <person name="Song C."/>
            <person name="Tasumi E."/>
            <person name="Yamanaka Y."/>
            <person name="Yamaguchi T."/>
            <person name="Kamagata Y."/>
            <person name="Tamaki H."/>
            <person name="Takai K."/>
        </authorList>
    </citation>
    <scope>NUCLEOTIDE SEQUENCE [LARGE SCALE GENOMIC DNA]</scope>
    <source>
        <strain evidence="13 14">MK-D1</strain>
    </source>
</reference>
<evidence type="ECO:0000256" key="10">
    <source>
        <dbReference type="PIRSR" id="PIRSR016496-1"/>
    </source>
</evidence>
<evidence type="ECO:0000256" key="5">
    <source>
        <dbReference type="ARBA" id="ARBA00022741"/>
    </source>
</evidence>
<dbReference type="InterPro" id="IPR024192">
    <property type="entry name" value="Fosfomycin_R_FomA-type"/>
</dbReference>